<dbReference type="Gene3D" id="3.40.50.300">
    <property type="entry name" value="P-loop containing nucleotide triphosphate hydrolases"/>
    <property type="match status" value="1"/>
</dbReference>
<proteinExistence type="inferred from homology"/>
<dbReference type="Proteomes" id="UP000540056">
    <property type="component" value="Unassembled WGS sequence"/>
</dbReference>
<keyword evidence="3" id="KW-0813">Transport</keyword>
<organism evidence="9 10">
    <name type="scientific">Aerococcus urinaeequi</name>
    <dbReference type="NCBI Taxonomy" id="51665"/>
    <lineage>
        <taxon>Bacteria</taxon>
        <taxon>Bacillati</taxon>
        <taxon>Bacillota</taxon>
        <taxon>Bacilli</taxon>
        <taxon>Lactobacillales</taxon>
        <taxon>Aerococcaceae</taxon>
        <taxon>Aerococcus</taxon>
    </lineage>
</organism>
<sequence>MSNKTENILEVKDLEINFKTYSGDVQAIRKVNFDLKHGETLAIVGESGSGKSVTVRTVMRLLANNADVKGGQILFNGEDLLKKSEKEMQGIRGKDIAMIFQDPMTSLNPTMKIGKQIAEPIILHQNKSKKEAYARAEELLELVGIPKAHERMDYYPHQFSGGQRQRIVIAIALACNPRVLIADEPTTALDVTIQAQILELMKELQDKIDTSIIFITHDLGVVANVADRVAVMYAGKIVEYGDVDEIFFNPQHPYTWGLIGSMPTLDTAGKLVSIPGTPPDLLDPPKGDAFALRSEYAMEIDYEEEPPLFQVSPTHAAATWLLHPDAPAVEEPAEIQRRHKIYESLSKGIVPEGYNDGAPRAELDEHTAVVTSADTEGVIATGGVDREGDDAIG</sequence>
<dbReference type="SUPFAM" id="SSF52540">
    <property type="entry name" value="P-loop containing nucleoside triphosphate hydrolases"/>
    <property type="match status" value="1"/>
</dbReference>
<dbReference type="RefSeq" id="WP_149314720.1">
    <property type="nucleotide sequence ID" value="NZ_JACGAM010000010.1"/>
</dbReference>
<evidence type="ECO:0000256" key="7">
    <source>
        <dbReference type="ARBA" id="ARBA00023136"/>
    </source>
</evidence>
<keyword evidence="5" id="KW-0547">Nucleotide-binding</keyword>
<evidence type="ECO:0000259" key="8">
    <source>
        <dbReference type="PROSITE" id="PS50893"/>
    </source>
</evidence>
<evidence type="ECO:0000256" key="6">
    <source>
        <dbReference type="ARBA" id="ARBA00022840"/>
    </source>
</evidence>
<reference evidence="9 10" key="1">
    <citation type="submission" date="2020-07" db="EMBL/GenBank/DDBJ databases">
        <title>Draft Genome Sequences of Lactobacillales Isolated from the International Space Station.</title>
        <authorList>
            <person name="Bharadwaj A.R."/>
            <person name="Singh N.K."/>
            <person name="Wood J.M."/>
            <person name="Debieu M."/>
            <person name="O'Hara N.B."/>
            <person name="Karouia F."/>
            <person name="Mason C.E."/>
            <person name="Venkateswaran K."/>
        </authorList>
    </citation>
    <scope>NUCLEOTIDE SEQUENCE [LARGE SCALE GENOMIC DNA]</scope>
    <source>
        <strain evidence="9 10">151250015-1-258-55</strain>
    </source>
</reference>
<dbReference type="Pfam" id="PF00005">
    <property type="entry name" value="ABC_tran"/>
    <property type="match status" value="1"/>
</dbReference>
<comment type="subcellular location">
    <subcellularLocation>
        <location evidence="1">Cell membrane</location>
        <topology evidence="1">Peripheral membrane protein</topology>
    </subcellularLocation>
</comment>
<evidence type="ECO:0000313" key="10">
    <source>
        <dbReference type="Proteomes" id="UP000540056"/>
    </source>
</evidence>
<keyword evidence="7" id="KW-0472">Membrane</keyword>
<dbReference type="CDD" id="cd03257">
    <property type="entry name" value="ABC_NikE_OppD_transporters"/>
    <property type="match status" value="1"/>
</dbReference>
<evidence type="ECO:0000256" key="4">
    <source>
        <dbReference type="ARBA" id="ARBA00022475"/>
    </source>
</evidence>
<dbReference type="EMBL" id="JACGAN010000009">
    <property type="protein sequence ID" value="MBA5746788.1"/>
    <property type="molecule type" value="Genomic_DNA"/>
</dbReference>
<dbReference type="SMART" id="SM00382">
    <property type="entry name" value="AAA"/>
    <property type="match status" value="1"/>
</dbReference>
<keyword evidence="6 9" id="KW-0067">ATP-binding</keyword>
<protein>
    <submittedName>
        <fullName evidence="9">ABC transporter ATP-binding protein</fullName>
    </submittedName>
</protein>
<comment type="caution">
    <text evidence="9">The sequence shown here is derived from an EMBL/GenBank/DDBJ whole genome shotgun (WGS) entry which is preliminary data.</text>
</comment>
<keyword evidence="4" id="KW-1003">Cell membrane</keyword>
<dbReference type="InterPro" id="IPR003439">
    <property type="entry name" value="ABC_transporter-like_ATP-bd"/>
</dbReference>
<evidence type="ECO:0000313" key="9">
    <source>
        <dbReference type="EMBL" id="MBA5746788.1"/>
    </source>
</evidence>
<evidence type="ECO:0000256" key="3">
    <source>
        <dbReference type="ARBA" id="ARBA00022448"/>
    </source>
</evidence>
<dbReference type="PROSITE" id="PS00211">
    <property type="entry name" value="ABC_TRANSPORTER_1"/>
    <property type="match status" value="1"/>
</dbReference>
<evidence type="ECO:0000256" key="2">
    <source>
        <dbReference type="ARBA" id="ARBA00005417"/>
    </source>
</evidence>
<dbReference type="NCBIfam" id="TIGR01727">
    <property type="entry name" value="oligo_HPY"/>
    <property type="match status" value="1"/>
</dbReference>
<dbReference type="GO" id="GO:0005524">
    <property type="term" value="F:ATP binding"/>
    <property type="evidence" value="ECO:0007669"/>
    <property type="project" value="UniProtKB-KW"/>
</dbReference>
<evidence type="ECO:0000256" key="1">
    <source>
        <dbReference type="ARBA" id="ARBA00004202"/>
    </source>
</evidence>
<dbReference type="InterPro" id="IPR027417">
    <property type="entry name" value="P-loop_NTPase"/>
</dbReference>
<dbReference type="PANTHER" id="PTHR43297">
    <property type="entry name" value="OLIGOPEPTIDE TRANSPORT ATP-BINDING PROTEIN APPD"/>
    <property type="match status" value="1"/>
</dbReference>
<evidence type="ECO:0000256" key="5">
    <source>
        <dbReference type="ARBA" id="ARBA00022741"/>
    </source>
</evidence>
<dbReference type="InterPro" id="IPR013563">
    <property type="entry name" value="Oligopep_ABC_C"/>
</dbReference>
<dbReference type="PROSITE" id="PS50893">
    <property type="entry name" value="ABC_TRANSPORTER_2"/>
    <property type="match status" value="1"/>
</dbReference>
<dbReference type="InterPro" id="IPR003593">
    <property type="entry name" value="AAA+_ATPase"/>
</dbReference>
<dbReference type="InterPro" id="IPR017871">
    <property type="entry name" value="ABC_transporter-like_CS"/>
</dbReference>
<accession>A0ABR5ZYI2</accession>
<comment type="similarity">
    <text evidence="2">Belongs to the ABC transporter superfamily.</text>
</comment>
<feature type="domain" description="ABC transporter" evidence="8">
    <location>
        <begin position="11"/>
        <end position="259"/>
    </location>
</feature>
<dbReference type="Pfam" id="PF08352">
    <property type="entry name" value="oligo_HPY"/>
    <property type="match status" value="1"/>
</dbReference>
<gene>
    <name evidence="9" type="ORF">H3232_06245</name>
</gene>
<keyword evidence="10" id="KW-1185">Reference proteome</keyword>
<dbReference type="InterPro" id="IPR050388">
    <property type="entry name" value="ABC_Ni/Peptide_Import"/>
</dbReference>
<dbReference type="PANTHER" id="PTHR43297:SF2">
    <property type="entry name" value="DIPEPTIDE TRANSPORT ATP-BINDING PROTEIN DPPD"/>
    <property type="match status" value="1"/>
</dbReference>
<name>A0ABR5ZYI2_9LACT</name>